<gene>
    <name evidence="5" type="ORF">D9O36_06955</name>
</gene>
<sequence>MILFVKYDFNKACETLLKEHLDAYDVSYTLGSLGEVRIKGSLSEEQRKSLAGSLKRYGIEILDDQKITLVERIKNAIDDLLKNKELKSVKVSSYLADTLNYSYPHLSSVFSESTYTSIENYIILRKVDFAKELICNTDLTLTEIAFQLNYSSVAHLSGQFKKTTGLTPSSFQRIMKKKMNYTVNPNT</sequence>
<keyword evidence="6" id="KW-1185">Reference proteome</keyword>
<dbReference type="EMBL" id="RCNR01000009">
    <property type="protein sequence ID" value="MUH35572.1"/>
    <property type="molecule type" value="Genomic_DNA"/>
</dbReference>
<evidence type="ECO:0000259" key="4">
    <source>
        <dbReference type="PROSITE" id="PS01124"/>
    </source>
</evidence>
<dbReference type="Gene3D" id="1.10.10.60">
    <property type="entry name" value="Homeodomain-like"/>
    <property type="match status" value="1"/>
</dbReference>
<protein>
    <submittedName>
        <fullName evidence="5">AraC family transcriptional regulator</fullName>
    </submittedName>
</protein>
<dbReference type="AlphaFoldDB" id="A0A7X2ZSF8"/>
<dbReference type="InterPro" id="IPR018060">
    <property type="entry name" value="HTH_AraC"/>
</dbReference>
<name>A0A7X2ZSF8_9FLAO</name>
<dbReference type="GO" id="GO:0043565">
    <property type="term" value="F:sequence-specific DNA binding"/>
    <property type="evidence" value="ECO:0007669"/>
    <property type="project" value="InterPro"/>
</dbReference>
<organism evidence="5 6">
    <name type="scientific">Zobellia amurskyensis</name>
    <dbReference type="NCBI Taxonomy" id="248905"/>
    <lineage>
        <taxon>Bacteria</taxon>
        <taxon>Pseudomonadati</taxon>
        <taxon>Bacteroidota</taxon>
        <taxon>Flavobacteriia</taxon>
        <taxon>Flavobacteriales</taxon>
        <taxon>Flavobacteriaceae</taxon>
        <taxon>Zobellia</taxon>
    </lineage>
</organism>
<keyword evidence="2" id="KW-0238">DNA-binding</keyword>
<dbReference type="OrthoDB" id="952277at2"/>
<dbReference type="PANTHER" id="PTHR43280">
    <property type="entry name" value="ARAC-FAMILY TRANSCRIPTIONAL REGULATOR"/>
    <property type="match status" value="1"/>
</dbReference>
<evidence type="ECO:0000313" key="5">
    <source>
        <dbReference type="EMBL" id="MUH35572.1"/>
    </source>
</evidence>
<feature type="domain" description="HTH araC/xylS-type" evidence="4">
    <location>
        <begin position="71"/>
        <end position="174"/>
    </location>
</feature>
<dbReference type="RefSeq" id="WP_155599365.1">
    <property type="nucleotide sequence ID" value="NZ_RCNR01000009.1"/>
</dbReference>
<dbReference type="InterPro" id="IPR009057">
    <property type="entry name" value="Homeodomain-like_sf"/>
</dbReference>
<dbReference type="Proteomes" id="UP000540519">
    <property type="component" value="Unassembled WGS sequence"/>
</dbReference>
<dbReference type="PROSITE" id="PS01124">
    <property type="entry name" value="HTH_ARAC_FAMILY_2"/>
    <property type="match status" value="1"/>
</dbReference>
<reference evidence="5 6" key="1">
    <citation type="journal article" date="2019" name="Mar. Drugs">
        <title>Comparative Genomics and CAZyme Genome Repertoires of Marine Zobellia amurskyensis KMM 3526(T) and Zobellia laminariae KMM 3676(T).</title>
        <authorList>
            <person name="Chernysheva N."/>
            <person name="Bystritskaya E."/>
            <person name="Stenkova A."/>
            <person name="Golovkin I."/>
            <person name="Nedashkovskaya O."/>
            <person name="Isaeva M."/>
        </authorList>
    </citation>
    <scope>NUCLEOTIDE SEQUENCE [LARGE SCALE GENOMIC DNA]</scope>
    <source>
        <strain evidence="5 6">KMM 3526</strain>
    </source>
</reference>
<dbReference type="GO" id="GO:0003700">
    <property type="term" value="F:DNA-binding transcription factor activity"/>
    <property type="evidence" value="ECO:0007669"/>
    <property type="project" value="InterPro"/>
</dbReference>
<evidence type="ECO:0000256" key="1">
    <source>
        <dbReference type="ARBA" id="ARBA00023015"/>
    </source>
</evidence>
<dbReference type="InterPro" id="IPR018062">
    <property type="entry name" value="HTH_AraC-typ_CS"/>
</dbReference>
<dbReference type="Pfam" id="PF12833">
    <property type="entry name" value="HTH_18"/>
    <property type="match status" value="1"/>
</dbReference>
<keyword evidence="1" id="KW-0805">Transcription regulation</keyword>
<dbReference type="PROSITE" id="PS00041">
    <property type="entry name" value="HTH_ARAC_FAMILY_1"/>
    <property type="match status" value="1"/>
</dbReference>
<evidence type="ECO:0000313" key="6">
    <source>
        <dbReference type="Proteomes" id="UP000540519"/>
    </source>
</evidence>
<evidence type="ECO:0000256" key="2">
    <source>
        <dbReference type="ARBA" id="ARBA00023125"/>
    </source>
</evidence>
<dbReference type="PANTHER" id="PTHR43280:SF31">
    <property type="entry name" value="TRANSCRIPTIONAL REGULATORY PROTEIN"/>
    <property type="match status" value="1"/>
</dbReference>
<comment type="caution">
    <text evidence="5">The sequence shown here is derived from an EMBL/GenBank/DDBJ whole genome shotgun (WGS) entry which is preliminary data.</text>
</comment>
<evidence type="ECO:0000256" key="3">
    <source>
        <dbReference type="ARBA" id="ARBA00023163"/>
    </source>
</evidence>
<proteinExistence type="predicted"/>
<accession>A0A7X2ZSF8</accession>
<keyword evidence="3" id="KW-0804">Transcription</keyword>
<dbReference type="SMART" id="SM00342">
    <property type="entry name" value="HTH_ARAC"/>
    <property type="match status" value="1"/>
</dbReference>
<dbReference type="SUPFAM" id="SSF46689">
    <property type="entry name" value="Homeodomain-like"/>
    <property type="match status" value="1"/>
</dbReference>